<keyword evidence="16" id="KW-1185">Reference proteome</keyword>
<evidence type="ECO:0000313" key="15">
    <source>
        <dbReference type="EMBL" id="SDY91036.1"/>
    </source>
</evidence>
<comment type="cofactor">
    <cofactor evidence="1 12">
        <name>Cu(+)</name>
        <dbReference type="ChEBI" id="CHEBI:49552"/>
    </cofactor>
</comment>
<feature type="binding site" description="type 1 copper site" evidence="12">
    <location>
        <position position="126"/>
    </location>
    <ligand>
        <name>Cu cation</name>
        <dbReference type="ChEBI" id="CHEBI:23378"/>
        <label>1</label>
    </ligand>
</feature>
<evidence type="ECO:0000256" key="6">
    <source>
        <dbReference type="ARBA" id="ARBA00017290"/>
    </source>
</evidence>
<dbReference type="PRINTS" id="PR00695">
    <property type="entry name" value="CUNO2RDTASE"/>
</dbReference>
<dbReference type="InterPro" id="IPR045087">
    <property type="entry name" value="Cu-oxidase_fam"/>
</dbReference>
<dbReference type="STRING" id="44576.SAMN05421881_10785"/>
<feature type="binding site" description="type 1 copper site" evidence="12">
    <location>
        <position position="134"/>
    </location>
    <ligand>
        <name>Cu cation</name>
        <dbReference type="ChEBI" id="CHEBI:23378"/>
        <label>1</label>
    </ligand>
</feature>
<comment type="similarity">
    <text evidence="3">Belongs to the multicopper oxidase family.</text>
</comment>
<evidence type="ECO:0000256" key="11">
    <source>
        <dbReference type="ARBA" id="ARBA00049340"/>
    </source>
</evidence>
<dbReference type="PANTHER" id="PTHR11709">
    <property type="entry name" value="MULTI-COPPER OXIDASE"/>
    <property type="match status" value="1"/>
</dbReference>
<dbReference type="RefSeq" id="WP_090415660.1">
    <property type="nucleotide sequence ID" value="NZ_FNOY01000078.1"/>
</dbReference>
<dbReference type="AlphaFoldDB" id="A0A1H3NQ35"/>
<evidence type="ECO:0000259" key="14">
    <source>
        <dbReference type="Pfam" id="PF07732"/>
    </source>
</evidence>
<accession>A0A1H3NQ35</accession>
<feature type="binding site" description="type 1 copper site" evidence="12">
    <location>
        <position position="91"/>
    </location>
    <ligand>
        <name>Cu cation</name>
        <dbReference type="ChEBI" id="CHEBI:23378"/>
        <label>1</label>
    </ligand>
</feature>
<dbReference type="GO" id="GO:0005507">
    <property type="term" value="F:copper ion binding"/>
    <property type="evidence" value="ECO:0007669"/>
    <property type="project" value="InterPro"/>
</dbReference>
<organism evidence="15 16">
    <name type="scientific">Nitrosomonas halophila</name>
    <dbReference type="NCBI Taxonomy" id="44576"/>
    <lineage>
        <taxon>Bacteria</taxon>
        <taxon>Pseudomonadati</taxon>
        <taxon>Pseudomonadota</taxon>
        <taxon>Betaproteobacteria</taxon>
        <taxon>Nitrosomonadales</taxon>
        <taxon>Nitrosomonadaceae</taxon>
        <taxon>Nitrosomonas</taxon>
    </lineage>
</organism>
<name>A0A1H3NQ35_9PROT</name>
<dbReference type="SUPFAM" id="SSF49503">
    <property type="entry name" value="Cupredoxins"/>
    <property type="match status" value="2"/>
</dbReference>
<dbReference type="InterPro" id="IPR008972">
    <property type="entry name" value="Cupredoxin"/>
</dbReference>
<evidence type="ECO:0000256" key="10">
    <source>
        <dbReference type="ARBA" id="ARBA00023008"/>
    </source>
</evidence>
<dbReference type="Proteomes" id="UP000198640">
    <property type="component" value="Unassembled WGS sequence"/>
</dbReference>
<keyword evidence="9" id="KW-0560">Oxidoreductase</keyword>
<feature type="binding site" description="type 1 copper site" evidence="12">
    <location>
        <position position="280"/>
    </location>
    <ligand>
        <name>Cu cation</name>
        <dbReference type="ChEBI" id="CHEBI:23378"/>
        <label>1</label>
    </ligand>
</feature>
<keyword evidence="13" id="KW-0732">Signal</keyword>
<dbReference type="CDD" id="cd04208">
    <property type="entry name" value="CuRO_2_CuNIR"/>
    <property type="match status" value="1"/>
</dbReference>
<evidence type="ECO:0000256" key="13">
    <source>
        <dbReference type="SAM" id="SignalP"/>
    </source>
</evidence>
<proteinExistence type="inferred from homology"/>
<comment type="cofactor">
    <cofactor evidence="2 12">
        <name>Cu(2+)</name>
        <dbReference type="ChEBI" id="CHEBI:29036"/>
    </cofactor>
</comment>
<dbReference type="EMBL" id="FNOY01000078">
    <property type="protein sequence ID" value="SDY91036.1"/>
    <property type="molecule type" value="Genomic_DNA"/>
</dbReference>
<evidence type="ECO:0000256" key="7">
    <source>
        <dbReference type="ARBA" id="ARBA00022723"/>
    </source>
</evidence>
<comment type="subunit">
    <text evidence="4">Homotrimer.</text>
</comment>
<dbReference type="Pfam" id="PF07732">
    <property type="entry name" value="Cu-oxidase_3"/>
    <property type="match status" value="1"/>
</dbReference>
<feature type="binding site" description="type 1 copper site" evidence="12">
    <location>
        <position position="86"/>
    </location>
    <ligand>
        <name>Cu cation</name>
        <dbReference type="ChEBI" id="CHEBI:23378"/>
        <label>1</label>
    </ligand>
</feature>
<keyword evidence="8" id="KW-0677">Repeat</keyword>
<feature type="binding site" description="type 1 copper site" evidence="12">
    <location>
        <position position="139"/>
    </location>
    <ligand>
        <name>Cu cation</name>
        <dbReference type="ChEBI" id="CHEBI:23378"/>
        <label>1</label>
    </ligand>
</feature>
<dbReference type="OrthoDB" id="9757546at2"/>
<sequence>MKNKKSILGLNIAGLVVLSSLLMQAEAKTVKVTMHAVEADLPFDNKGNTYRAWTFDGKVPGPVVRVTEGDTVEFTLINDKESKNSHSMDFHAARLDVVEDFDSIKPGETKKYTFTADHPGVFFYHCGSDPMIQHIARGMFGVIIVDPKDSNALPKADREYILIQSEYYANPDDKKIMMDNDWTNIMFNGGVFKYDPVHDSEATRWLQAKPGERVRVYFANAGPNEFSSLHPIAGIWDRVYPSGNPKNVMYGMQTYVVGPGDAVTLDLISPVEGANAIVNHSMRSAHSGAVAVIIFSNDADPEMGHGENILIR</sequence>
<reference evidence="15 16" key="1">
    <citation type="submission" date="2016-10" db="EMBL/GenBank/DDBJ databases">
        <authorList>
            <person name="de Groot N.N."/>
        </authorList>
    </citation>
    <scope>NUCLEOTIDE SEQUENCE [LARGE SCALE GENOMIC DNA]</scope>
    <source>
        <strain evidence="15 16">Nm1</strain>
    </source>
</reference>
<evidence type="ECO:0000256" key="1">
    <source>
        <dbReference type="ARBA" id="ARBA00001960"/>
    </source>
</evidence>
<dbReference type="Gene3D" id="2.60.40.420">
    <property type="entry name" value="Cupredoxins - blue copper proteins"/>
    <property type="match status" value="2"/>
</dbReference>
<feature type="chain" id="PRO_5011753824" description="Copper-containing nitrite reductase" evidence="13">
    <location>
        <begin position="26"/>
        <end position="312"/>
    </location>
</feature>
<dbReference type="EC" id="1.7.2.1" evidence="5"/>
<keyword evidence="7 12" id="KW-0479">Metal-binding</keyword>
<feature type="binding site" description="type 1 copper site" evidence="12">
    <location>
        <position position="125"/>
    </location>
    <ligand>
        <name>Cu cation</name>
        <dbReference type="ChEBI" id="CHEBI:23378"/>
        <label>1</label>
    </ligand>
</feature>
<gene>
    <name evidence="15" type="ORF">SAMN05421881_10785</name>
</gene>
<evidence type="ECO:0000256" key="9">
    <source>
        <dbReference type="ARBA" id="ARBA00023002"/>
    </source>
</evidence>
<dbReference type="InterPro" id="IPR001287">
    <property type="entry name" value="NO2-reductase_Cu"/>
</dbReference>
<evidence type="ECO:0000256" key="4">
    <source>
        <dbReference type="ARBA" id="ARBA00011233"/>
    </source>
</evidence>
<feature type="domain" description="Plastocyanin-like" evidence="14">
    <location>
        <begin position="47"/>
        <end position="149"/>
    </location>
</feature>
<evidence type="ECO:0000256" key="3">
    <source>
        <dbReference type="ARBA" id="ARBA00010609"/>
    </source>
</evidence>
<dbReference type="InterPro" id="IPR011707">
    <property type="entry name" value="Cu-oxidase-like_N"/>
</dbReference>
<dbReference type="GO" id="GO:0050421">
    <property type="term" value="F:nitrite reductase (NO-forming) activity"/>
    <property type="evidence" value="ECO:0007669"/>
    <property type="project" value="UniProtKB-EC"/>
</dbReference>
<protein>
    <recommendedName>
        <fullName evidence="6">Copper-containing nitrite reductase</fullName>
        <ecNumber evidence="5">1.7.2.1</ecNumber>
    </recommendedName>
</protein>
<evidence type="ECO:0000256" key="5">
    <source>
        <dbReference type="ARBA" id="ARBA00011882"/>
    </source>
</evidence>
<evidence type="ECO:0000256" key="8">
    <source>
        <dbReference type="ARBA" id="ARBA00022737"/>
    </source>
</evidence>
<evidence type="ECO:0000256" key="2">
    <source>
        <dbReference type="ARBA" id="ARBA00001973"/>
    </source>
</evidence>
<dbReference type="PANTHER" id="PTHR11709:SF394">
    <property type="entry name" value="FI03373P-RELATED"/>
    <property type="match status" value="1"/>
</dbReference>
<evidence type="ECO:0000256" key="12">
    <source>
        <dbReference type="PIRSR" id="PIRSR601287-1"/>
    </source>
</evidence>
<dbReference type="CDD" id="cd11020">
    <property type="entry name" value="CuRO_1_CuNIR"/>
    <property type="match status" value="1"/>
</dbReference>
<evidence type="ECO:0000313" key="16">
    <source>
        <dbReference type="Proteomes" id="UP000198640"/>
    </source>
</evidence>
<comment type="catalytic activity">
    <reaction evidence="11">
        <text>nitric oxide + Fe(III)-[cytochrome c] + H2O = Fe(II)-[cytochrome c] + nitrite + 2 H(+)</text>
        <dbReference type="Rhea" id="RHEA:15233"/>
        <dbReference type="Rhea" id="RHEA-COMP:10350"/>
        <dbReference type="Rhea" id="RHEA-COMP:14399"/>
        <dbReference type="ChEBI" id="CHEBI:15377"/>
        <dbReference type="ChEBI" id="CHEBI:15378"/>
        <dbReference type="ChEBI" id="CHEBI:16301"/>
        <dbReference type="ChEBI" id="CHEBI:16480"/>
        <dbReference type="ChEBI" id="CHEBI:29033"/>
        <dbReference type="ChEBI" id="CHEBI:29034"/>
        <dbReference type="EC" id="1.7.2.1"/>
    </reaction>
</comment>
<keyword evidence="10 12" id="KW-0186">Copper</keyword>
<feature type="signal peptide" evidence="13">
    <location>
        <begin position="1"/>
        <end position="25"/>
    </location>
</feature>